<gene>
    <name evidence="8" type="ORF">JJB09_23055</name>
</gene>
<sequence>MALTTPALILLIVNLGLIWLLLAAPIGVRTIRLTRILGARPERIWDMVYPLGRDRLWFPTVLSSEPGAQTGRVVQRFAHSDRRGNPIIRTLAIKAAETTERRSYDARVVEDSALDPAFWANYRERRVVEAFHGGTELTIEQTDRYRGLAFFLFRFFMLRREMKQLERWLQTGKVERSGLFERPSTQALLAVLSTLILWPFFGLTAWGLMISTMLTVVIALHELGHLAAYRAFGHSGVRMIFIPLLGGVAIGGRPYNRLFEVAACALMGAGLSAFFVPVVISFHMAAEGSASMGELAHPALLLLLILGAFNFLNLLPMSRFDGGQVLKQVFPTRDGLLGATFLVTAGVLWTGWRSGVPVEALTGGLAVMALLSFTAMGSVKPREALDEMSVSERLFSGFGYYAALAVHAHAIIYACDRLFPHLAK</sequence>
<keyword evidence="7" id="KW-0472">Membrane</keyword>
<protein>
    <recommendedName>
        <fullName evidence="10">Site-2 protease family protein</fullName>
    </recommendedName>
</protein>
<feature type="transmembrane region" description="Helical" evidence="7">
    <location>
        <begin position="232"/>
        <end position="251"/>
    </location>
</feature>
<dbReference type="AlphaFoldDB" id="A0A936YTX7"/>
<keyword evidence="7" id="KW-0812">Transmembrane</keyword>
<dbReference type="RefSeq" id="WP_201663447.1">
    <property type="nucleotide sequence ID" value="NZ_JAEQNC010000016.1"/>
</dbReference>
<comment type="cofactor">
    <cofactor evidence="1">
        <name>Zn(2+)</name>
        <dbReference type="ChEBI" id="CHEBI:29105"/>
    </cofactor>
</comment>
<keyword evidence="3" id="KW-0645">Protease</keyword>
<evidence type="ECO:0000313" key="8">
    <source>
        <dbReference type="EMBL" id="MBL0374897.1"/>
    </source>
</evidence>
<dbReference type="GO" id="GO:0006508">
    <property type="term" value="P:proteolysis"/>
    <property type="evidence" value="ECO:0007669"/>
    <property type="project" value="UniProtKB-KW"/>
</dbReference>
<keyword evidence="5" id="KW-0862">Zinc</keyword>
<organism evidence="8 9">
    <name type="scientific">Rhizobium setariae</name>
    <dbReference type="NCBI Taxonomy" id="2801340"/>
    <lineage>
        <taxon>Bacteria</taxon>
        <taxon>Pseudomonadati</taxon>
        <taxon>Pseudomonadota</taxon>
        <taxon>Alphaproteobacteria</taxon>
        <taxon>Hyphomicrobiales</taxon>
        <taxon>Rhizobiaceae</taxon>
        <taxon>Rhizobium/Agrobacterium group</taxon>
        <taxon>Rhizobium</taxon>
    </lineage>
</organism>
<feature type="transmembrane region" description="Helical" evidence="7">
    <location>
        <begin position="335"/>
        <end position="352"/>
    </location>
</feature>
<evidence type="ECO:0000256" key="3">
    <source>
        <dbReference type="ARBA" id="ARBA00022670"/>
    </source>
</evidence>
<comment type="caution">
    <text evidence="8">The sequence shown here is derived from an EMBL/GenBank/DDBJ whole genome shotgun (WGS) entry which is preliminary data.</text>
</comment>
<reference evidence="8" key="1">
    <citation type="submission" date="2021-01" db="EMBL/GenBank/DDBJ databases">
        <title>Rhizobium sp. strain KVB221 16S ribosomal RNA gene Genome sequencing and assembly.</title>
        <authorList>
            <person name="Kang M."/>
        </authorList>
    </citation>
    <scope>NUCLEOTIDE SEQUENCE</scope>
    <source>
        <strain evidence="8">KVB221</strain>
    </source>
</reference>
<evidence type="ECO:0000313" key="9">
    <source>
        <dbReference type="Proteomes" id="UP000633219"/>
    </source>
</evidence>
<evidence type="ECO:0000256" key="7">
    <source>
        <dbReference type="SAM" id="Phobius"/>
    </source>
</evidence>
<evidence type="ECO:0000256" key="5">
    <source>
        <dbReference type="ARBA" id="ARBA00022833"/>
    </source>
</evidence>
<evidence type="ECO:0000256" key="6">
    <source>
        <dbReference type="ARBA" id="ARBA00023049"/>
    </source>
</evidence>
<dbReference type="EMBL" id="JAEQNC010000016">
    <property type="protein sequence ID" value="MBL0374897.1"/>
    <property type="molecule type" value="Genomic_DNA"/>
</dbReference>
<evidence type="ECO:0008006" key="10">
    <source>
        <dbReference type="Google" id="ProtNLM"/>
    </source>
</evidence>
<name>A0A936YTX7_9HYPH</name>
<dbReference type="PANTHER" id="PTHR39188:SF3">
    <property type="entry name" value="STAGE IV SPORULATION PROTEIN FB"/>
    <property type="match status" value="1"/>
</dbReference>
<evidence type="ECO:0000256" key="4">
    <source>
        <dbReference type="ARBA" id="ARBA00022801"/>
    </source>
</evidence>
<feature type="transmembrane region" description="Helical" evidence="7">
    <location>
        <begin position="258"/>
        <end position="283"/>
    </location>
</feature>
<dbReference type="Proteomes" id="UP000633219">
    <property type="component" value="Unassembled WGS sequence"/>
</dbReference>
<keyword evidence="6" id="KW-0482">Metalloprotease</keyword>
<dbReference type="PANTHER" id="PTHR39188">
    <property type="entry name" value="MEMBRANE-ASSOCIATED ZINC METALLOPROTEASE M50B"/>
    <property type="match status" value="1"/>
</dbReference>
<keyword evidence="9" id="KW-1185">Reference proteome</keyword>
<feature type="transmembrane region" description="Helical" evidence="7">
    <location>
        <begin position="358"/>
        <end position="377"/>
    </location>
</feature>
<dbReference type="GO" id="GO:0008237">
    <property type="term" value="F:metallopeptidase activity"/>
    <property type="evidence" value="ECO:0007669"/>
    <property type="project" value="UniProtKB-KW"/>
</dbReference>
<evidence type="ECO:0000256" key="2">
    <source>
        <dbReference type="ARBA" id="ARBA00007931"/>
    </source>
</evidence>
<feature type="transmembrane region" description="Helical" evidence="7">
    <location>
        <begin position="398"/>
        <end position="419"/>
    </location>
</feature>
<evidence type="ECO:0000256" key="1">
    <source>
        <dbReference type="ARBA" id="ARBA00001947"/>
    </source>
</evidence>
<feature type="transmembrane region" description="Helical" evidence="7">
    <location>
        <begin position="295"/>
        <end position="315"/>
    </location>
</feature>
<comment type="similarity">
    <text evidence="2">Belongs to the peptidase M50B family.</text>
</comment>
<dbReference type="SUPFAM" id="SSF55961">
    <property type="entry name" value="Bet v1-like"/>
    <property type="match status" value="1"/>
</dbReference>
<feature type="transmembrane region" description="Helical" evidence="7">
    <location>
        <begin position="187"/>
        <end position="220"/>
    </location>
</feature>
<proteinExistence type="inferred from homology"/>
<keyword evidence="4" id="KW-0378">Hydrolase</keyword>
<keyword evidence="7" id="KW-1133">Transmembrane helix</keyword>
<accession>A0A936YTX7</accession>
<feature type="transmembrane region" description="Helical" evidence="7">
    <location>
        <begin position="6"/>
        <end position="28"/>
    </location>
</feature>